<sequence>MRYDARLTSPSPLSSSSMLLPSPCRAFTDPSTLLHPVGSPSSAHRGCTVICPSSAGLSSTRALGRFGGCSAFSPVERRPPRGAVVTDSNSTWPLLQRHVELASSQLSITGRSASSSPSFDHHETVCSDVLDRGHLRTQLLPSTVHLSWAGKSCEQTEKEADLLACEGGHVYSPRADSAFSLPRLLTDADLSSPSTPPSYPALQSSRLELICSHQDHTMLCQTTQLGLLISPSHALNASSSSCQMSSSSASAGSDISFANLELSRSDCSSEKSLTTSVPPEATASGRLVEPPSDTTFQDTIDCGRQVNRPLAGASTGIGTPLLQSGVWNG</sequence>
<proteinExistence type="predicted"/>
<protein>
    <submittedName>
        <fullName evidence="2">Uncharacterized protein</fullName>
    </submittedName>
</protein>
<accession>A0A3S5CNP1</accession>
<evidence type="ECO:0000313" key="2">
    <source>
        <dbReference type="EMBL" id="VEL23838.1"/>
    </source>
</evidence>
<organism evidence="2 3">
    <name type="scientific">Protopolystoma xenopodis</name>
    <dbReference type="NCBI Taxonomy" id="117903"/>
    <lineage>
        <taxon>Eukaryota</taxon>
        <taxon>Metazoa</taxon>
        <taxon>Spiralia</taxon>
        <taxon>Lophotrochozoa</taxon>
        <taxon>Platyhelminthes</taxon>
        <taxon>Monogenea</taxon>
        <taxon>Polyopisthocotylea</taxon>
        <taxon>Polystomatidea</taxon>
        <taxon>Polystomatidae</taxon>
        <taxon>Protopolystoma</taxon>
    </lineage>
</organism>
<comment type="caution">
    <text evidence="2">The sequence shown here is derived from an EMBL/GenBank/DDBJ whole genome shotgun (WGS) entry which is preliminary data.</text>
</comment>
<reference evidence="2" key="1">
    <citation type="submission" date="2018-11" db="EMBL/GenBank/DDBJ databases">
        <authorList>
            <consortium name="Pathogen Informatics"/>
        </authorList>
    </citation>
    <scope>NUCLEOTIDE SEQUENCE</scope>
</reference>
<dbReference type="Proteomes" id="UP000784294">
    <property type="component" value="Unassembled WGS sequence"/>
</dbReference>
<dbReference type="AlphaFoldDB" id="A0A3S5CNP1"/>
<feature type="region of interest" description="Disordered" evidence="1">
    <location>
        <begin position="268"/>
        <end position="297"/>
    </location>
</feature>
<dbReference type="EMBL" id="CAAALY010064265">
    <property type="protein sequence ID" value="VEL23838.1"/>
    <property type="molecule type" value="Genomic_DNA"/>
</dbReference>
<name>A0A3S5CNP1_9PLAT</name>
<keyword evidence="3" id="KW-1185">Reference proteome</keyword>
<evidence type="ECO:0000313" key="3">
    <source>
        <dbReference type="Proteomes" id="UP000784294"/>
    </source>
</evidence>
<gene>
    <name evidence="2" type="ORF">PXEA_LOCUS17278</name>
</gene>
<evidence type="ECO:0000256" key="1">
    <source>
        <dbReference type="SAM" id="MobiDB-lite"/>
    </source>
</evidence>